<sequence>MLAWRHKIGPGFLILIAAAALFCAFILQILVSVGLPDIRSIYFLTFTLSDLGQEIKVGLWTLCTNQYYSSFWGNDDGETCQGNSLGYEDSQYGDIAQQILIPGLTKALAIQPLSTALSGVGVVAMGLHLCTNFVLWPLLCALAGVASILAFVFEIVLFSTARMRLNSDRMVEWFGSPISESSFGPGIWIQLAAMALVSFATLMAWTAYVRRKLHKSHTAGRFGKKAPSIYRASIVGDNEKSLPYDDENVGRSASRASSTAKGSEGGSSKGSHGSGGASNKNRIVAGAAAATAAPAAAAPALKTYNKQRKSVPSMEMDSPVAENSTSATTAAAGASSPRRRQGHGRIESDDIAQSEAMAAAASRRQRVPSRSSTARSEEFVDAPEEDEEDQEEESGRRYAAYNAPMDPKDETVISPRKGRRQARYSARMAELDA</sequence>
<feature type="transmembrane region" description="Helical" evidence="2">
    <location>
        <begin position="108"/>
        <end position="127"/>
    </location>
</feature>
<dbReference type="GeneID" id="37027420"/>
<keyword evidence="2" id="KW-0472">Membrane</keyword>
<proteinExistence type="predicted"/>
<dbReference type="GO" id="GO:0032153">
    <property type="term" value="C:cell division site"/>
    <property type="evidence" value="ECO:0007669"/>
    <property type="project" value="TreeGrafter"/>
</dbReference>
<feature type="compositionally biased region" description="Acidic residues" evidence="1">
    <location>
        <begin position="379"/>
        <end position="392"/>
    </location>
</feature>
<organism evidence="3 4">
    <name type="scientific">Jaminaea rosea</name>
    <dbReference type="NCBI Taxonomy" id="1569628"/>
    <lineage>
        <taxon>Eukaryota</taxon>
        <taxon>Fungi</taxon>
        <taxon>Dikarya</taxon>
        <taxon>Basidiomycota</taxon>
        <taxon>Ustilaginomycotina</taxon>
        <taxon>Exobasidiomycetes</taxon>
        <taxon>Microstromatales</taxon>
        <taxon>Microstromatales incertae sedis</taxon>
        <taxon>Jaminaea</taxon>
    </lineage>
</organism>
<dbReference type="EMBL" id="KZ819664">
    <property type="protein sequence ID" value="PWN28762.1"/>
    <property type="molecule type" value="Genomic_DNA"/>
</dbReference>
<keyword evidence="4" id="KW-1185">Reference proteome</keyword>
<evidence type="ECO:0000313" key="4">
    <source>
        <dbReference type="Proteomes" id="UP000245884"/>
    </source>
</evidence>
<evidence type="ECO:0008006" key="5">
    <source>
        <dbReference type="Google" id="ProtNLM"/>
    </source>
</evidence>
<dbReference type="GO" id="GO:0005886">
    <property type="term" value="C:plasma membrane"/>
    <property type="evidence" value="ECO:0007669"/>
    <property type="project" value="InterPro"/>
</dbReference>
<dbReference type="PANTHER" id="PTHR28013">
    <property type="entry name" value="PROTEIN DCV1-RELATED"/>
    <property type="match status" value="1"/>
</dbReference>
<evidence type="ECO:0000313" key="3">
    <source>
        <dbReference type="EMBL" id="PWN28762.1"/>
    </source>
</evidence>
<keyword evidence="2" id="KW-1133">Transmembrane helix</keyword>
<evidence type="ECO:0000256" key="1">
    <source>
        <dbReference type="SAM" id="MobiDB-lite"/>
    </source>
</evidence>
<feature type="compositionally biased region" description="Low complexity" evidence="1">
    <location>
        <begin position="353"/>
        <end position="362"/>
    </location>
</feature>
<evidence type="ECO:0000256" key="2">
    <source>
        <dbReference type="SAM" id="Phobius"/>
    </source>
</evidence>
<reference evidence="3 4" key="1">
    <citation type="journal article" date="2018" name="Mol. Biol. Evol.">
        <title>Broad Genomic Sampling Reveals a Smut Pathogenic Ancestry of the Fungal Clade Ustilaginomycotina.</title>
        <authorList>
            <person name="Kijpornyongpan T."/>
            <person name="Mondo S.J."/>
            <person name="Barry K."/>
            <person name="Sandor L."/>
            <person name="Lee J."/>
            <person name="Lipzen A."/>
            <person name="Pangilinan J."/>
            <person name="LaButti K."/>
            <person name="Hainaut M."/>
            <person name="Henrissat B."/>
            <person name="Grigoriev I.V."/>
            <person name="Spatafora J.W."/>
            <person name="Aime M.C."/>
        </authorList>
    </citation>
    <scope>NUCLEOTIDE SEQUENCE [LARGE SCALE GENOMIC DNA]</scope>
    <source>
        <strain evidence="3 4">MCA 5214</strain>
    </source>
</reference>
<dbReference type="PANTHER" id="PTHR28013:SF4">
    <property type="entry name" value="MARVEL DOMAIN-CONTAINING PROTEIN"/>
    <property type="match status" value="1"/>
</dbReference>
<dbReference type="Proteomes" id="UP000245884">
    <property type="component" value="Unassembled WGS sequence"/>
</dbReference>
<feature type="compositionally biased region" description="Low complexity" evidence="1">
    <location>
        <begin position="324"/>
        <end position="336"/>
    </location>
</feature>
<dbReference type="STRING" id="1569628.A0A316UU39"/>
<dbReference type="InterPro" id="IPR051380">
    <property type="entry name" value="pH-response_reg_palI/RIM9"/>
</dbReference>
<name>A0A316UU39_9BASI</name>
<dbReference type="AlphaFoldDB" id="A0A316UU39"/>
<feature type="transmembrane region" description="Helical" evidence="2">
    <location>
        <begin position="187"/>
        <end position="208"/>
    </location>
</feature>
<dbReference type="GO" id="GO:0035838">
    <property type="term" value="C:growing cell tip"/>
    <property type="evidence" value="ECO:0007669"/>
    <property type="project" value="TreeGrafter"/>
</dbReference>
<dbReference type="RefSeq" id="XP_025363374.1">
    <property type="nucleotide sequence ID" value="XM_025505597.1"/>
</dbReference>
<protein>
    <recommendedName>
        <fullName evidence="5">Pali-domain-containing protein</fullName>
    </recommendedName>
</protein>
<feature type="region of interest" description="Disordered" evidence="1">
    <location>
        <begin position="241"/>
        <end position="279"/>
    </location>
</feature>
<feature type="transmembrane region" description="Helical" evidence="2">
    <location>
        <begin position="134"/>
        <end position="158"/>
    </location>
</feature>
<dbReference type="InterPro" id="IPR009571">
    <property type="entry name" value="SUR7/Rim9-like_fungi"/>
</dbReference>
<feature type="region of interest" description="Disordered" evidence="1">
    <location>
        <begin position="308"/>
        <end position="433"/>
    </location>
</feature>
<dbReference type="Pfam" id="PF06687">
    <property type="entry name" value="SUR7"/>
    <property type="match status" value="1"/>
</dbReference>
<feature type="transmembrane region" description="Helical" evidence="2">
    <location>
        <begin position="12"/>
        <end position="35"/>
    </location>
</feature>
<dbReference type="OrthoDB" id="2589196at2759"/>
<keyword evidence="2" id="KW-0812">Transmembrane</keyword>
<feature type="compositionally biased region" description="Gly residues" evidence="1">
    <location>
        <begin position="263"/>
        <end position="276"/>
    </location>
</feature>
<gene>
    <name evidence="3" type="ORF">BDZ90DRAFT_230772</name>
</gene>
<accession>A0A316UU39</accession>